<name>A0A6A4WS45_AMPAM</name>
<protein>
    <submittedName>
        <fullName evidence="17">Cytoskeleton-associated protein 5</fullName>
    </submittedName>
</protein>
<feature type="compositionally biased region" description="Low complexity" evidence="15">
    <location>
        <begin position="1107"/>
        <end position="1122"/>
    </location>
</feature>
<evidence type="ECO:0000256" key="13">
    <source>
        <dbReference type="ARBA" id="ARBA00025722"/>
    </source>
</evidence>
<evidence type="ECO:0000256" key="10">
    <source>
        <dbReference type="ARBA" id="ARBA00023212"/>
    </source>
</evidence>
<feature type="compositionally biased region" description="Low complexity" evidence="15">
    <location>
        <begin position="1886"/>
        <end position="1899"/>
    </location>
</feature>
<sequence>MEEDNEYLKLSTEDKCQHKLWKARLKGYEEATLLFQQLDEKAPEFNRYAPLIKKFVADSNAVAQEKGLEASLVFMENAHVAGRVSGDVVAAIVQKAIAAPKTSTREKARELLLMVVEIEKYEIVQEELIKGFSQKNPKVVAACIGAMTLALSSFGHKILTLKPLVKLIPVIMEHKDKSVREEAKGLIVELHRWIGAAIKAQLTSLKPVQVSELEAEFEKTAGEKPQQTRFLRSQQDLRAKMEARAEGGDDDDEADDDGDEPDAVDPLDLMEPVNILPMLPKDFYELLEAKKWQERKQSLEAAKELIAKNPRLAAGDYGDLVKALKKVITKDTNVMLVALAGQTLAGLATGLRKQFSPYAVSCMSAILDKFKEKKATVVAALREAADAIYPATSLEAIQEDVVGALGNKNPSIKAETAALLARCFCYCTPAILTKKLLKVYVTELARLLSDSDPAVREAASEALGTAWKVVGEKSVAAFMGEQDPLKVAKVKEYSEKAELKVRQGSAKAAKPAAAPAADKPKVVKSGGAAAAAAKKPAAGKPAAKKAPAKKAAAKSAGGASSSAAAASARPEVTEPELSPEEADQLVAELISEDIIKQLADSNWKTRLEATQTLQQTVSGRSDLPTQAILVALSRKPGLKDNNFQVLKLKFDVVQQLAENTKFSRRSADLCLSDLVDKLGDLKTGGGAAAALSSMAEALSLETISSEVLQLAFAHKSPKVQEGALSWLSKSIREFGFTLKPKPIVNYVRKALAHTNPAIRNAAVALLGTMHLYMGGTLRQLFEDEKPALLQQIDAEFQRVSGEQPPVPTRGRRAVDAAADGDDSGEREPAAAAPVEDLVPREDIGDRVTGALLAELGDKNWKVKFVTANIGELGSALAARCVDSNKNLAAESLRICGELGGALGPHCRAHLKTVVPGLLTALADSKPNIRQAALAALTTWKEQTSLKEFFDGEMLADALKAGTPNTRSELLAWLAIQMKEVSGSLPKDDLTACVPHLYTALEDRSAEVRRAAADAVLPFMIHLSYEAMARHAGKLKPASKTTVMAALDKERPNVPAKAPPKPKSAAAAGRAPPARLASAHSEEELLDDEPSAAPPPGKAVRGGGKTQRAASKTRAGSRATSARSAKDEDADLAPPLQVNNLKRQRVADEVKLKCLKWNFTQPRAEFLEQLKDQMTNAGVNKTLMTQMFHSDFKQHIKAIDTLSGCTDSSFEAVSANLDLLLKWMTLRFFDTNPTVIIKGLEMFHQIFIRLADDEYRLLEQEATAFIPYAIVKLGDPKDSIRASMRNIFRELYKIYPASKVFLFVMDGLKSKNGRQRAECLDEVGYMIETFALGVCQPSAGAALKEVARQIGDRDNAVRKAALNALVQAHYNTGDKLYKLIGNISDKDLSLLEERIKRAPPRAAPPPPAAERPRSCVEPSHQEQEPAPPRSLSRNSSYSVLPSPRRRLHLIPRHPSPASSPPPASGGARYVPAPRAARPPAAGAGDARYVVAAPPPPPPPLRRRHLGSVEDLLDEAEREWRQLADEGPRSGLPTAPPPAEPDEPPAPPRPRNEITEYCERLMSQYPRTAAADMEEFELHWRQVWREMDAIINEPPLVTPTFKHSWTKPNSQSAYHTAELEQWVGQVADPDPATVRRGLERLMTVLKSNEHDVLADHTGRILEASTVQYRRLLAAVEADEKPTAALAREVSTLLTTLLHYPSLADKCSHEALQQLVAASLEIITCPKLSKQGEGAAILAAVNKLTVRLVEKANHTNLVCALVAMLRASVSSGAAGSPYQELLMKCIWKVVRLLPEWLSQLDFHEIMLEIHRFLEAHPSSWWKTMASDTPLRTVKTVLHSLASIFGYQVLTFVGLIENADKTELWAYLMKVLTTTGGEATLKLTEDARQPGAGASASPSPAGGKFSKSTYDQLSEIFKKIGTKENTKEGLVQLYDFRLQNPDADIQAFLSKSSQFFQNYVERGLKGIEAQRLRSGQQTAGAAASASDRDRTWRQEQLRMRKDAERLLAELPPLPKDPILTARSGVPSGLLAELPPLPKDPSDERRPDVHIDRFRELLRHWPEHQHLIRDLDQLQASWRSGAEAPRRPTSQHHQTSTPPRATGPSAGVGGSPQQPVADAAEIEEYRRRLAKFRNPAP</sequence>
<dbReference type="PROSITE" id="PS50077">
    <property type="entry name" value="HEAT_REPEAT"/>
    <property type="match status" value="2"/>
</dbReference>
<dbReference type="SMART" id="SM01349">
    <property type="entry name" value="TOG"/>
    <property type="match status" value="5"/>
</dbReference>
<evidence type="ECO:0000256" key="8">
    <source>
        <dbReference type="ARBA" id="ARBA00022776"/>
    </source>
</evidence>
<keyword evidence="8" id="KW-0498">Mitosis</keyword>
<feature type="repeat" description="HEAT" evidence="14">
    <location>
        <begin position="440"/>
        <end position="478"/>
    </location>
</feature>
<dbReference type="InterPro" id="IPR034085">
    <property type="entry name" value="TOG"/>
</dbReference>
<feature type="compositionally biased region" description="Pro residues" evidence="15">
    <location>
        <begin position="1452"/>
        <end position="1462"/>
    </location>
</feature>
<feature type="repeat" description="HEAT" evidence="14">
    <location>
        <begin position="992"/>
        <end position="1030"/>
    </location>
</feature>
<feature type="compositionally biased region" description="Low complexity" evidence="15">
    <location>
        <begin position="1463"/>
        <end position="1486"/>
    </location>
</feature>
<organism evidence="17 18">
    <name type="scientific">Amphibalanus amphitrite</name>
    <name type="common">Striped barnacle</name>
    <name type="synonym">Balanus amphitrite</name>
    <dbReference type="NCBI Taxonomy" id="1232801"/>
    <lineage>
        <taxon>Eukaryota</taxon>
        <taxon>Metazoa</taxon>
        <taxon>Ecdysozoa</taxon>
        <taxon>Arthropoda</taxon>
        <taxon>Crustacea</taxon>
        <taxon>Multicrustacea</taxon>
        <taxon>Cirripedia</taxon>
        <taxon>Thoracica</taxon>
        <taxon>Thoracicalcarea</taxon>
        <taxon>Balanomorpha</taxon>
        <taxon>Balanoidea</taxon>
        <taxon>Balanidae</taxon>
        <taxon>Amphibalaninae</taxon>
        <taxon>Amphibalanus</taxon>
    </lineage>
</organism>
<dbReference type="GO" id="GO:0061863">
    <property type="term" value="F:microtubule plus end polymerase"/>
    <property type="evidence" value="ECO:0007669"/>
    <property type="project" value="InterPro"/>
</dbReference>
<gene>
    <name evidence="17" type="primary">CKAP5_1</name>
    <name evidence="17" type="ORF">FJT64_018644</name>
</gene>
<evidence type="ECO:0000259" key="16">
    <source>
        <dbReference type="SMART" id="SM01349"/>
    </source>
</evidence>
<feature type="region of interest" description="Disordered" evidence="15">
    <location>
        <begin position="1883"/>
        <end position="1902"/>
    </location>
</feature>
<dbReference type="FunFam" id="1.25.10.10:FF:000050">
    <property type="entry name" value="Cytoskeleton-associated protein 5 isoform X1"/>
    <property type="match status" value="1"/>
</dbReference>
<dbReference type="GO" id="GO:0000776">
    <property type="term" value="C:kinetochore"/>
    <property type="evidence" value="ECO:0007669"/>
    <property type="project" value="UniProtKB-KW"/>
</dbReference>
<feature type="region of interest" description="Disordered" evidence="15">
    <location>
        <begin position="799"/>
        <end position="834"/>
    </location>
</feature>
<dbReference type="InterPro" id="IPR048491">
    <property type="entry name" value="XMAP215_CLASP_TOG"/>
</dbReference>
<dbReference type="FunFam" id="1.25.10.10:FF:000019">
    <property type="entry name" value="Cytoskeleton-associated protein 5"/>
    <property type="match status" value="1"/>
</dbReference>
<feature type="region of interest" description="Disordered" evidence="15">
    <location>
        <begin position="1396"/>
        <end position="1503"/>
    </location>
</feature>
<dbReference type="GO" id="GO:0005813">
    <property type="term" value="C:centrosome"/>
    <property type="evidence" value="ECO:0007669"/>
    <property type="project" value="UniProtKB-SubCell"/>
</dbReference>
<feature type="region of interest" description="Disordered" evidence="15">
    <location>
        <begin position="531"/>
        <end position="581"/>
    </location>
</feature>
<dbReference type="InterPro" id="IPR016024">
    <property type="entry name" value="ARM-type_fold"/>
</dbReference>
<evidence type="ECO:0000256" key="3">
    <source>
        <dbReference type="ARBA" id="ARBA00004647"/>
    </source>
</evidence>
<dbReference type="Pfam" id="PF21041">
    <property type="entry name" value="XMAP215_CLASP_TOG"/>
    <property type="match status" value="3"/>
</dbReference>
<dbReference type="GO" id="GO:0030951">
    <property type="term" value="P:establishment or maintenance of microtubule cytoskeleton polarity"/>
    <property type="evidence" value="ECO:0007669"/>
    <property type="project" value="InterPro"/>
</dbReference>
<feature type="region of interest" description="Disordered" evidence="15">
    <location>
        <begin position="1521"/>
        <end position="1550"/>
    </location>
</feature>
<dbReference type="OrthoDB" id="205662at2759"/>
<feature type="region of interest" description="Disordered" evidence="15">
    <location>
        <begin position="2075"/>
        <end position="2116"/>
    </location>
</feature>
<evidence type="ECO:0000256" key="5">
    <source>
        <dbReference type="ARBA" id="ARBA00022490"/>
    </source>
</evidence>
<dbReference type="Gene3D" id="1.25.10.10">
    <property type="entry name" value="Leucine-rich Repeat Variant"/>
    <property type="match status" value="5"/>
</dbReference>
<feature type="domain" description="TOG" evidence="16">
    <location>
        <begin position="1164"/>
        <end position="1403"/>
    </location>
</feature>
<feature type="domain" description="TOG" evidence="16">
    <location>
        <begin position="836"/>
        <end position="1055"/>
    </location>
</feature>
<dbReference type="FunFam" id="1.25.10.10:FF:000063">
    <property type="entry name" value="Putative cytoskeleton-associated protein 5"/>
    <property type="match status" value="1"/>
</dbReference>
<feature type="domain" description="TOG" evidence="16">
    <location>
        <begin position="576"/>
        <end position="805"/>
    </location>
</feature>
<proteinExistence type="inferred from homology"/>
<keyword evidence="6" id="KW-0132">Cell division</keyword>
<dbReference type="SUPFAM" id="SSF48371">
    <property type="entry name" value="ARM repeat"/>
    <property type="match status" value="2"/>
</dbReference>
<feature type="region of interest" description="Disordered" evidence="15">
    <location>
        <begin position="239"/>
        <end position="267"/>
    </location>
</feature>
<dbReference type="InterPro" id="IPR024395">
    <property type="entry name" value="CLASP_N_dom"/>
</dbReference>
<evidence type="ECO:0000256" key="1">
    <source>
        <dbReference type="ARBA" id="ARBA00004300"/>
    </source>
</evidence>
<feature type="region of interest" description="Disordered" evidence="15">
    <location>
        <begin position="1968"/>
        <end position="1987"/>
    </location>
</feature>
<evidence type="ECO:0000313" key="18">
    <source>
        <dbReference type="Proteomes" id="UP000440578"/>
    </source>
</evidence>
<keyword evidence="11" id="KW-0131">Cell cycle</keyword>
<dbReference type="Proteomes" id="UP000440578">
    <property type="component" value="Unassembled WGS sequence"/>
</dbReference>
<feature type="compositionally biased region" description="Low complexity" evidence="15">
    <location>
        <begin position="1971"/>
        <end position="1981"/>
    </location>
</feature>
<dbReference type="PANTHER" id="PTHR12609">
    <property type="entry name" value="MICROTUBULE ASSOCIATED PROTEIN XMAP215"/>
    <property type="match status" value="1"/>
</dbReference>
<dbReference type="GO" id="GO:0005874">
    <property type="term" value="C:microtubule"/>
    <property type="evidence" value="ECO:0007669"/>
    <property type="project" value="UniProtKB-ARBA"/>
</dbReference>
<comment type="similarity">
    <text evidence="13">Belongs to the TOG/XMAP215 family.</text>
</comment>
<evidence type="ECO:0000256" key="2">
    <source>
        <dbReference type="ARBA" id="ARBA00004629"/>
    </source>
</evidence>
<dbReference type="InterPro" id="IPR021133">
    <property type="entry name" value="HEAT_type_2"/>
</dbReference>
<dbReference type="InterPro" id="IPR045110">
    <property type="entry name" value="XMAP215"/>
</dbReference>
<dbReference type="InterPro" id="IPR011989">
    <property type="entry name" value="ARM-like"/>
</dbReference>
<dbReference type="GO" id="GO:0046785">
    <property type="term" value="P:microtubule polymerization"/>
    <property type="evidence" value="ECO:0007669"/>
    <property type="project" value="InterPro"/>
</dbReference>
<feature type="domain" description="TOG" evidence="16">
    <location>
        <begin position="268"/>
        <end position="506"/>
    </location>
</feature>
<dbReference type="EMBL" id="VIIS01000319">
    <property type="protein sequence ID" value="KAF0310306.1"/>
    <property type="molecule type" value="Genomic_DNA"/>
</dbReference>
<evidence type="ECO:0000256" key="14">
    <source>
        <dbReference type="PROSITE-ProRule" id="PRU00103"/>
    </source>
</evidence>
<dbReference type="GO" id="GO:0051301">
    <property type="term" value="P:cell division"/>
    <property type="evidence" value="ECO:0007669"/>
    <property type="project" value="UniProtKB-KW"/>
</dbReference>
<feature type="compositionally biased region" description="Acidic residues" evidence="15">
    <location>
        <begin position="248"/>
        <end position="265"/>
    </location>
</feature>
<evidence type="ECO:0000256" key="15">
    <source>
        <dbReference type="SAM" id="MobiDB-lite"/>
    </source>
</evidence>
<keyword evidence="4" id="KW-0158">Chromosome</keyword>
<keyword evidence="7" id="KW-0677">Repeat</keyword>
<dbReference type="FunFam" id="1.25.10.10:FF:000068">
    <property type="entry name" value="cytoskeleton-associated protein 5 isoform X1"/>
    <property type="match status" value="1"/>
</dbReference>
<feature type="compositionally biased region" description="Low complexity" evidence="15">
    <location>
        <begin position="553"/>
        <end position="568"/>
    </location>
</feature>
<feature type="domain" description="TOG" evidence="16">
    <location>
        <begin position="1"/>
        <end position="226"/>
    </location>
</feature>
<accession>A0A6A4WS45</accession>
<feature type="compositionally biased region" description="Basic and acidic residues" evidence="15">
    <location>
        <begin position="1409"/>
        <end position="1422"/>
    </location>
</feature>
<evidence type="ECO:0000256" key="7">
    <source>
        <dbReference type="ARBA" id="ARBA00022737"/>
    </source>
</evidence>
<feature type="compositionally biased region" description="Pro residues" evidence="15">
    <location>
        <begin position="1532"/>
        <end position="1547"/>
    </location>
</feature>
<dbReference type="GO" id="GO:0051010">
    <property type="term" value="F:microtubule plus-end binding"/>
    <property type="evidence" value="ECO:0007669"/>
    <property type="project" value="InterPro"/>
</dbReference>
<keyword evidence="5" id="KW-0963">Cytoplasm</keyword>
<dbReference type="Pfam" id="PF12348">
    <property type="entry name" value="CLASP_N"/>
    <property type="match status" value="1"/>
</dbReference>
<feature type="compositionally biased region" description="Low complexity" evidence="15">
    <location>
        <begin position="1062"/>
        <end position="1078"/>
    </location>
</feature>
<keyword evidence="10" id="KW-0206">Cytoskeleton</keyword>
<keyword evidence="12" id="KW-0137">Centromere</keyword>
<dbReference type="GO" id="GO:0000922">
    <property type="term" value="C:spindle pole"/>
    <property type="evidence" value="ECO:0007669"/>
    <property type="project" value="UniProtKB-SubCell"/>
</dbReference>
<keyword evidence="18" id="KW-1185">Reference proteome</keyword>
<evidence type="ECO:0000313" key="17">
    <source>
        <dbReference type="EMBL" id="KAF0310306.1"/>
    </source>
</evidence>
<feature type="compositionally biased region" description="Low complexity" evidence="15">
    <location>
        <begin position="531"/>
        <end position="541"/>
    </location>
</feature>
<evidence type="ECO:0000256" key="12">
    <source>
        <dbReference type="ARBA" id="ARBA00023328"/>
    </source>
</evidence>
<keyword evidence="9" id="KW-0995">Kinetochore</keyword>
<feature type="compositionally biased region" description="Basic residues" evidence="15">
    <location>
        <begin position="542"/>
        <end position="552"/>
    </location>
</feature>
<dbReference type="GO" id="GO:0051231">
    <property type="term" value="P:spindle elongation"/>
    <property type="evidence" value="ECO:0007669"/>
    <property type="project" value="UniProtKB-ARBA"/>
</dbReference>
<evidence type="ECO:0000256" key="11">
    <source>
        <dbReference type="ARBA" id="ARBA00023306"/>
    </source>
</evidence>
<evidence type="ECO:0000256" key="6">
    <source>
        <dbReference type="ARBA" id="ARBA00022618"/>
    </source>
</evidence>
<feature type="region of interest" description="Disordered" evidence="15">
    <location>
        <begin position="1047"/>
        <end position="1135"/>
    </location>
</feature>
<comment type="caution">
    <text evidence="17">The sequence shown here is derived from an EMBL/GenBank/DDBJ whole genome shotgun (WGS) entry which is preliminary data.</text>
</comment>
<comment type="subcellular location">
    <subcellularLocation>
        <location evidence="2">Chromosome</location>
        <location evidence="2">Centromere</location>
        <location evidence="2">Kinetochore</location>
    </subcellularLocation>
    <subcellularLocation>
        <location evidence="1">Cytoplasm</location>
        <location evidence="1">Cytoskeleton</location>
        <location evidence="1">Microtubule organizing center</location>
        <location evidence="1">Centrosome</location>
    </subcellularLocation>
    <subcellularLocation>
        <location evidence="3">Cytoplasm</location>
        <location evidence="3">Cytoskeleton</location>
        <location evidence="3">Spindle pole</location>
    </subcellularLocation>
</comment>
<evidence type="ECO:0000256" key="9">
    <source>
        <dbReference type="ARBA" id="ARBA00022838"/>
    </source>
</evidence>
<reference evidence="17 18" key="1">
    <citation type="submission" date="2019-07" db="EMBL/GenBank/DDBJ databases">
        <title>Draft genome assembly of a fouling barnacle, Amphibalanus amphitrite (Darwin, 1854): The first reference genome for Thecostraca.</title>
        <authorList>
            <person name="Kim W."/>
        </authorList>
    </citation>
    <scope>NUCLEOTIDE SEQUENCE [LARGE SCALE GENOMIC DNA]</scope>
    <source>
        <strain evidence="17">SNU_AA5</strain>
        <tissue evidence="17">Soma without cirri and trophi</tissue>
    </source>
</reference>
<evidence type="ECO:0000256" key="4">
    <source>
        <dbReference type="ARBA" id="ARBA00022454"/>
    </source>
</evidence>